<keyword evidence="11 15" id="KW-0378">Hydrolase</keyword>
<evidence type="ECO:0000256" key="16">
    <source>
        <dbReference type="SAM" id="MobiDB-lite"/>
    </source>
</evidence>
<keyword evidence="9 15" id="KW-0699">rRNA-binding</keyword>
<evidence type="ECO:0000256" key="12">
    <source>
        <dbReference type="ARBA" id="ARBA00022842"/>
    </source>
</evidence>
<dbReference type="PANTHER" id="PTHR30001">
    <property type="entry name" value="RIBONUCLEASE"/>
    <property type="match status" value="1"/>
</dbReference>
<evidence type="ECO:0000256" key="2">
    <source>
        <dbReference type="ARBA" id="ARBA00022475"/>
    </source>
</evidence>
<feature type="compositionally biased region" description="Basic and acidic residues" evidence="16">
    <location>
        <begin position="611"/>
        <end position="627"/>
    </location>
</feature>
<feature type="binding site" evidence="15">
    <location>
        <position position="401"/>
    </location>
    <ligand>
        <name>Zn(2+)</name>
        <dbReference type="ChEBI" id="CHEBI:29105"/>
        <note>ligand shared between dimeric partners</note>
    </ligand>
</feature>
<dbReference type="SUPFAM" id="SSF50249">
    <property type="entry name" value="Nucleic acid-binding proteins"/>
    <property type="match status" value="1"/>
</dbReference>
<feature type="compositionally biased region" description="Basic and acidic residues" evidence="16">
    <location>
        <begin position="637"/>
        <end position="647"/>
    </location>
</feature>
<dbReference type="GO" id="GO:0000287">
    <property type="term" value="F:magnesium ion binding"/>
    <property type="evidence" value="ECO:0007669"/>
    <property type="project" value="UniProtKB-UniRule"/>
</dbReference>
<feature type="binding site" evidence="15">
    <location>
        <position position="343"/>
    </location>
    <ligand>
        <name>Mg(2+)</name>
        <dbReference type="ChEBI" id="CHEBI:18420"/>
        <note>catalytic</note>
    </ligand>
</feature>
<feature type="region of interest" description="Disordered" evidence="16">
    <location>
        <begin position="569"/>
        <end position="652"/>
    </location>
</feature>
<feature type="region of interest" description="Disordered" evidence="16">
    <location>
        <begin position="713"/>
        <end position="748"/>
    </location>
</feature>
<evidence type="ECO:0000256" key="13">
    <source>
        <dbReference type="ARBA" id="ARBA00022884"/>
    </source>
</evidence>
<comment type="similarity">
    <text evidence="1">Belongs to the RNase E/G family. RNase G subfamily.</text>
</comment>
<feature type="binding site" evidence="15">
    <location>
        <position position="404"/>
    </location>
    <ligand>
        <name>Zn(2+)</name>
        <dbReference type="ChEBI" id="CHEBI:29105"/>
        <note>ligand shared between dimeric partners</note>
    </ligand>
</feature>
<dbReference type="GO" id="GO:0008995">
    <property type="term" value="F:ribonuclease E activity"/>
    <property type="evidence" value="ECO:0007669"/>
    <property type="project" value="UniProtKB-EC"/>
</dbReference>
<dbReference type="Pfam" id="PF00575">
    <property type="entry name" value="S1"/>
    <property type="match status" value="1"/>
</dbReference>
<organism evidence="18 19">
    <name type="scientific">Orbus hercynius</name>
    <dbReference type="NCBI Taxonomy" id="593135"/>
    <lineage>
        <taxon>Bacteria</taxon>
        <taxon>Pseudomonadati</taxon>
        <taxon>Pseudomonadota</taxon>
        <taxon>Gammaproteobacteria</taxon>
        <taxon>Orbales</taxon>
        <taxon>Orbaceae</taxon>
        <taxon>Orbus</taxon>
    </lineage>
</organism>
<dbReference type="InterPro" id="IPR004659">
    <property type="entry name" value="RNase_E/G"/>
</dbReference>
<keyword evidence="3 15" id="KW-0963">Cytoplasm</keyword>
<dbReference type="InterPro" id="IPR012340">
    <property type="entry name" value="NA-bd_OB-fold"/>
</dbReference>
<evidence type="ECO:0000256" key="1">
    <source>
        <dbReference type="ARBA" id="ARBA00005663"/>
    </source>
</evidence>
<evidence type="ECO:0000313" key="18">
    <source>
        <dbReference type="EMBL" id="RKS86055.1"/>
    </source>
</evidence>
<dbReference type="InterPro" id="IPR019307">
    <property type="entry name" value="RNA-bd_AU-1/RNase_E/G"/>
</dbReference>
<evidence type="ECO:0000259" key="17">
    <source>
        <dbReference type="PROSITE" id="PS50126"/>
    </source>
</evidence>
<evidence type="ECO:0000256" key="15">
    <source>
        <dbReference type="HAMAP-Rule" id="MF_00970"/>
    </source>
</evidence>
<dbReference type="EC" id="3.1.26.12" evidence="15"/>
<dbReference type="GO" id="GO:0008033">
    <property type="term" value="P:tRNA processing"/>
    <property type="evidence" value="ECO:0007669"/>
    <property type="project" value="UniProtKB-UniRule"/>
</dbReference>
<feature type="compositionally biased region" description="Basic and acidic residues" evidence="16">
    <location>
        <begin position="575"/>
        <end position="594"/>
    </location>
</feature>
<dbReference type="PROSITE" id="PS50126">
    <property type="entry name" value="S1"/>
    <property type="match status" value="1"/>
</dbReference>
<keyword evidence="7 15" id="KW-0540">Nuclease</keyword>
<dbReference type="Gene3D" id="2.40.50.140">
    <property type="entry name" value="Nucleic acid-binding proteins"/>
    <property type="match status" value="1"/>
</dbReference>
<dbReference type="PANTHER" id="PTHR30001:SF1">
    <property type="entry name" value="RIBONUCLEASE E_G-LIKE PROTEIN, CHLOROPLASTIC"/>
    <property type="match status" value="1"/>
</dbReference>
<dbReference type="GO" id="GO:0005737">
    <property type="term" value="C:cytoplasm"/>
    <property type="evidence" value="ECO:0007669"/>
    <property type="project" value="UniProtKB-SubCell"/>
</dbReference>
<keyword evidence="12 15" id="KW-0460">Magnesium</keyword>
<evidence type="ECO:0000256" key="6">
    <source>
        <dbReference type="ARBA" id="ARBA00022694"/>
    </source>
</evidence>
<comment type="catalytic activity">
    <reaction evidence="15">
        <text>Endonucleolytic cleavage of single-stranded RNA in A- and U-rich regions.</text>
        <dbReference type="EC" id="3.1.26.12"/>
    </reaction>
</comment>
<comment type="caution">
    <text evidence="18">The sequence shown here is derived from an EMBL/GenBank/DDBJ whole genome shotgun (WGS) entry which is preliminary data.</text>
</comment>
<dbReference type="EMBL" id="RBWY01000002">
    <property type="protein sequence ID" value="RKS86055.1"/>
    <property type="molecule type" value="Genomic_DNA"/>
</dbReference>
<keyword evidence="2 15" id="KW-1003">Cell membrane</keyword>
<dbReference type="Pfam" id="PF10150">
    <property type="entry name" value="RNase_E_G"/>
    <property type="match status" value="1"/>
</dbReference>
<keyword evidence="6 15" id="KW-0819">tRNA processing</keyword>
<dbReference type="OrthoDB" id="9804278at2"/>
<keyword evidence="15" id="KW-0820">tRNA-binding</keyword>
<evidence type="ECO:0000256" key="7">
    <source>
        <dbReference type="ARBA" id="ARBA00022722"/>
    </source>
</evidence>
<evidence type="ECO:0000256" key="8">
    <source>
        <dbReference type="ARBA" id="ARBA00022723"/>
    </source>
</evidence>
<dbReference type="NCBIfam" id="TIGR00757">
    <property type="entry name" value="RNaseEG"/>
    <property type="match status" value="1"/>
</dbReference>
<evidence type="ECO:0000256" key="10">
    <source>
        <dbReference type="ARBA" id="ARBA00022759"/>
    </source>
</evidence>
<dbReference type="GO" id="GO:0006364">
    <property type="term" value="P:rRNA processing"/>
    <property type="evidence" value="ECO:0007669"/>
    <property type="project" value="UniProtKB-UniRule"/>
</dbReference>
<keyword evidence="10 15" id="KW-0255">Endonuclease</keyword>
<keyword evidence="19" id="KW-1185">Reference proteome</keyword>
<dbReference type="AlphaFoldDB" id="A0A495RF85"/>
<dbReference type="GO" id="GO:0008270">
    <property type="term" value="F:zinc ion binding"/>
    <property type="evidence" value="ECO:0007669"/>
    <property type="project" value="UniProtKB-UniRule"/>
</dbReference>
<protein>
    <recommendedName>
        <fullName evidence="15">Ribonuclease E</fullName>
        <shortName evidence="15">RNase E</shortName>
        <ecNumber evidence="15">3.1.26.12</ecNumber>
    </recommendedName>
</protein>
<dbReference type="GO" id="GO:0006402">
    <property type="term" value="P:mRNA catabolic process"/>
    <property type="evidence" value="ECO:0007669"/>
    <property type="project" value="UniProtKB-UniRule"/>
</dbReference>
<evidence type="ECO:0000256" key="14">
    <source>
        <dbReference type="ARBA" id="ARBA00023136"/>
    </source>
</evidence>
<reference evidence="18 19" key="1">
    <citation type="submission" date="2018-10" db="EMBL/GenBank/DDBJ databases">
        <title>Genomic Encyclopedia of Type Strains, Phase IV (KMG-IV): sequencing the most valuable type-strain genomes for metagenomic binning, comparative biology and taxonomic classification.</title>
        <authorList>
            <person name="Goeker M."/>
        </authorList>
    </citation>
    <scope>NUCLEOTIDE SEQUENCE [LARGE SCALE GENOMIC DNA]</scope>
    <source>
        <strain evidence="18 19">DSM 22228</strain>
    </source>
</reference>
<sequence length="925" mass="103303">MKRMLINATQQEELRIALVDGQRLYDLDIESLGHEQKKANIYKGTITKINPSLEAAFVSYGGERDGFLPLKEIAENYFPNDISGRRSIKHLQEGQEVLIQIEKEIRGKKGAALTTYISLAGSYLVLMPNDPRAGGVSRRIEGEDRADLKRNIDALEKPRGMGVIARTAGVGKTQQELQQDLDALITYWKAIQNEAKNHPAPSLIHKESDVITRAFRDYLRDDVGEIFIDNQKILEIAKKRLEDLGRVEYISRLKLYSGEISLFSHYQIEGQIESAFQREVRLPSGGSIVIDSTEALTAIDINSAKSIKGSDIEETAFTTNLEAADEIARQLRLRDLGGLIVIDFIDMTPIRNQREVENRLKEAMKTDRARIQTARISRFGLLEMSRQRLSPSLREATHHICPRCQGTGTVRDNNSLSLSILRLIQEEALKDNTVQIDVIVPVPIASYLLNEKRRAITNIESNYPDIKIVIAADSEMETPLYKVIRKRRGEETDVLSYNLPKLIRELEEEDDEAVTEYVAEEAILSGVKVELNPAIVKVKNTEEVAPSLGLFGSLAKKLRGLFAHDEKNATSVKATSDKVVDNTKDVSKKDDKRPINHRRNKYNSKNNTARTDVKDKEKDRDREKETTAKNNRRPRQNKAEETAKPTETEIVAAPQVAPVKAEVKPRRAPRTLNKKVRVAHDADMPATQSLSVKESNKPKMVIPALLLPVVLKNDSETHGSKDNSQSARRPRRTSRHLRLNGQRRKKAKTVVANASPMPLVLAVYSPELALGRIAIDYRFVKVVSQQNEQPSMAIIADEQTTQLIPALIPSLLQPVVITEQEEAQVALAQPQENHKQEAPKTVEIAPVEHSADETVITGFASSSMMKAPSLGVNSDDSLTAVLQRDESNYRYIGKGKAGALSAQEHAYAGASKPELSSNSYVIDEQ</sequence>
<dbReference type="HAMAP" id="MF_00970">
    <property type="entry name" value="RNase_E"/>
    <property type="match status" value="1"/>
</dbReference>
<accession>A0A495RF85</accession>
<evidence type="ECO:0000256" key="5">
    <source>
        <dbReference type="ARBA" id="ARBA00022552"/>
    </source>
</evidence>
<dbReference type="InterPro" id="IPR028878">
    <property type="entry name" value="RNase_E"/>
</dbReference>
<feature type="domain" description="S1 motif" evidence="17">
    <location>
        <begin position="39"/>
        <end position="116"/>
    </location>
</feature>
<comment type="similarity">
    <text evidence="15">Belongs to the RNase E/G family. RNase E subfamily.</text>
</comment>
<comment type="cofactor">
    <cofactor evidence="15">
        <name>Mg(2+)</name>
        <dbReference type="ChEBI" id="CHEBI:18420"/>
    </cofactor>
    <text evidence="15">Binds 1 Mg(2+) ion per subunit.</text>
</comment>
<keyword evidence="4 15" id="KW-0997">Cell inner membrane</keyword>
<dbReference type="InterPro" id="IPR048583">
    <property type="entry name" value="RNase_E_G_thioredoxin-like"/>
</dbReference>
<dbReference type="NCBIfam" id="NF008074">
    <property type="entry name" value="PRK10811.1"/>
    <property type="match status" value="1"/>
</dbReference>
<dbReference type="GO" id="GO:0019843">
    <property type="term" value="F:rRNA binding"/>
    <property type="evidence" value="ECO:0007669"/>
    <property type="project" value="UniProtKB-KW"/>
</dbReference>
<comment type="cofactor">
    <cofactor evidence="15">
        <name>Zn(2+)</name>
        <dbReference type="ChEBI" id="CHEBI:29105"/>
    </cofactor>
    <text evidence="15">Binds 2 Zn(2+) ions per homotetramer.</text>
</comment>
<feature type="compositionally biased region" description="Basic residues" evidence="16">
    <location>
        <begin position="728"/>
        <end position="748"/>
    </location>
</feature>
<keyword evidence="13 15" id="KW-0694">RNA-binding</keyword>
<gene>
    <name evidence="15" type="primary">rne</name>
    <name evidence="18" type="ORF">DES39_1480</name>
</gene>
<keyword evidence="8 15" id="KW-0479">Metal-binding</keyword>
<comment type="function">
    <text evidence="15">Endoribonuclease that plays a central role in RNA processing and decay. Required for the maturation of 5S and 16S rRNAs and the majority of tRNAs. Also involved in the degradation of most mRNAs.</text>
</comment>
<evidence type="ECO:0000256" key="3">
    <source>
        <dbReference type="ARBA" id="ARBA00022490"/>
    </source>
</evidence>
<evidence type="ECO:0000256" key="11">
    <source>
        <dbReference type="ARBA" id="ARBA00022801"/>
    </source>
</evidence>
<comment type="subunit">
    <text evidence="15">Component of the RNA degradosome, which is a multiprotein complex involved in RNA processing and mRNA degradation. Within the RNA degradosome, RNase E assembles into a homotetramer formed by a dimer of dimers.</text>
</comment>
<dbReference type="SMART" id="SM00316">
    <property type="entry name" value="S1"/>
    <property type="match status" value="1"/>
</dbReference>
<evidence type="ECO:0000256" key="9">
    <source>
        <dbReference type="ARBA" id="ARBA00022730"/>
    </source>
</evidence>
<dbReference type="GO" id="GO:0009898">
    <property type="term" value="C:cytoplasmic side of plasma membrane"/>
    <property type="evidence" value="ECO:0007669"/>
    <property type="project" value="UniProtKB-UniRule"/>
</dbReference>
<proteinExistence type="inferred from homology"/>
<feature type="binding site" evidence="15">
    <location>
        <position position="300"/>
    </location>
    <ligand>
        <name>Mg(2+)</name>
        <dbReference type="ChEBI" id="CHEBI:18420"/>
        <note>catalytic</note>
    </ligand>
</feature>
<dbReference type="GO" id="GO:0000049">
    <property type="term" value="F:tRNA binding"/>
    <property type="evidence" value="ECO:0007669"/>
    <property type="project" value="UniProtKB-KW"/>
</dbReference>
<dbReference type="RefSeq" id="WP_121145131.1">
    <property type="nucleotide sequence ID" value="NZ_RBWY01000002.1"/>
</dbReference>
<name>A0A495RF85_9GAMM</name>
<evidence type="ECO:0000256" key="4">
    <source>
        <dbReference type="ARBA" id="ARBA00022519"/>
    </source>
</evidence>
<dbReference type="Proteomes" id="UP000278542">
    <property type="component" value="Unassembled WGS sequence"/>
</dbReference>
<dbReference type="Pfam" id="PF20833">
    <property type="entry name" value="RNase_E_G_Thio"/>
    <property type="match status" value="1"/>
</dbReference>
<keyword evidence="5 15" id="KW-0698">rRNA processing</keyword>
<dbReference type="CDD" id="cd04453">
    <property type="entry name" value="S1_RNase_E"/>
    <property type="match status" value="1"/>
</dbReference>
<keyword evidence="15" id="KW-0862">Zinc</keyword>
<dbReference type="Gene3D" id="3.40.1260.20">
    <property type="entry name" value="Ribonuclease E, catalytic domain"/>
    <property type="match status" value="1"/>
</dbReference>
<evidence type="ECO:0000313" key="19">
    <source>
        <dbReference type="Proteomes" id="UP000278542"/>
    </source>
</evidence>
<comment type="subcellular location">
    <subcellularLocation>
        <location evidence="15">Cytoplasm</location>
    </subcellularLocation>
    <subcellularLocation>
        <location evidence="15">Cell inner membrane</location>
        <topology evidence="15">Peripheral membrane protein</topology>
        <orientation evidence="15">Cytoplasmic side</orientation>
    </subcellularLocation>
</comment>
<feature type="region of interest" description="Required for zinc-mediated homotetramerization and catalytic activity" evidence="15">
    <location>
        <begin position="401"/>
        <end position="404"/>
    </location>
</feature>
<dbReference type="InterPro" id="IPR003029">
    <property type="entry name" value="S1_domain"/>
</dbReference>
<keyword evidence="14 15" id="KW-0472">Membrane</keyword>